<dbReference type="InterPro" id="IPR013538">
    <property type="entry name" value="ASHA1/2-like_C"/>
</dbReference>
<dbReference type="AlphaFoldDB" id="A0A8E6B416"/>
<evidence type="ECO:0000256" key="1">
    <source>
        <dbReference type="ARBA" id="ARBA00006817"/>
    </source>
</evidence>
<keyword evidence="4" id="KW-1185">Reference proteome</keyword>
<gene>
    <name evidence="3" type="ORF">KIH39_17950</name>
</gene>
<sequence length="146" mass="16795">MKEKMKTIDLELTRSIPATPEEVYDGWLDPKCPGTPWNLAAKFVLDPKVDGLFYWLYVGESDKHTPHYGRFTLVERPAKIQYTWVSPHTHGRESLVTVTFQQQGEDTLMKLRHENLPDDESGRNHEKGWGFFLGKFAEGFGGRKAN</sequence>
<dbReference type="InterPro" id="IPR023393">
    <property type="entry name" value="START-like_dom_sf"/>
</dbReference>
<dbReference type="KEGG" id="tsph:KIH39_17950"/>
<accession>A0A8E6B416</accession>
<evidence type="ECO:0000313" key="4">
    <source>
        <dbReference type="Proteomes" id="UP000676194"/>
    </source>
</evidence>
<name>A0A8E6B416_9BACT</name>
<dbReference type="SUPFAM" id="SSF55961">
    <property type="entry name" value="Bet v1-like"/>
    <property type="match status" value="1"/>
</dbReference>
<dbReference type="CDD" id="cd07814">
    <property type="entry name" value="SRPBCC_CalC_Aha1-like"/>
    <property type="match status" value="1"/>
</dbReference>
<evidence type="ECO:0000313" key="3">
    <source>
        <dbReference type="EMBL" id="QVL30726.1"/>
    </source>
</evidence>
<reference evidence="3" key="1">
    <citation type="submission" date="2021-05" db="EMBL/GenBank/DDBJ databases">
        <title>Complete genome sequence of the cellulolytic planctomycete Telmatocola sphagniphila SP2T and characterization of the first cellulase from planctomycetes.</title>
        <authorList>
            <person name="Rakitin A.L."/>
            <person name="Beletsky A.V."/>
            <person name="Naumoff D.G."/>
            <person name="Kulichevskaya I.S."/>
            <person name="Mardanov A.V."/>
            <person name="Ravin N.V."/>
            <person name="Dedysh S.N."/>
        </authorList>
    </citation>
    <scope>NUCLEOTIDE SEQUENCE</scope>
    <source>
        <strain evidence="3">SP2T</strain>
    </source>
</reference>
<dbReference type="RefSeq" id="WP_213494609.1">
    <property type="nucleotide sequence ID" value="NZ_CP074694.1"/>
</dbReference>
<proteinExistence type="inferred from homology"/>
<feature type="domain" description="Activator of Hsp90 ATPase homologue 1/2-like C-terminal" evidence="2">
    <location>
        <begin position="18"/>
        <end position="138"/>
    </location>
</feature>
<protein>
    <submittedName>
        <fullName evidence="3">SRPBCC domain-containing protein</fullName>
    </submittedName>
</protein>
<comment type="similarity">
    <text evidence="1">Belongs to the AHA1 family.</text>
</comment>
<evidence type="ECO:0000259" key="2">
    <source>
        <dbReference type="Pfam" id="PF08327"/>
    </source>
</evidence>
<dbReference type="Gene3D" id="3.30.530.20">
    <property type="match status" value="1"/>
</dbReference>
<dbReference type="EMBL" id="CP074694">
    <property type="protein sequence ID" value="QVL30726.1"/>
    <property type="molecule type" value="Genomic_DNA"/>
</dbReference>
<dbReference type="Pfam" id="PF08327">
    <property type="entry name" value="AHSA1"/>
    <property type="match status" value="1"/>
</dbReference>
<organism evidence="3 4">
    <name type="scientific">Telmatocola sphagniphila</name>
    <dbReference type="NCBI Taxonomy" id="1123043"/>
    <lineage>
        <taxon>Bacteria</taxon>
        <taxon>Pseudomonadati</taxon>
        <taxon>Planctomycetota</taxon>
        <taxon>Planctomycetia</taxon>
        <taxon>Gemmatales</taxon>
        <taxon>Gemmataceae</taxon>
    </lineage>
</organism>
<dbReference type="Proteomes" id="UP000676194">
    <property type="component" value="Chromosome"/>
</dbReference>